<comment type="caution">
    <text evidence="3">The sequence shown here is derived from an EMBL/GenBank/DDBJ whole genome shotgun (WGS) entry which is preliminary data.</text>
</comment>
<evidence type="ECO:0000313" key="4">
    <source>
        <dbReference type="Proteomes" id="UP000660708"/>
    </source>
</evidence>
<sequence>MKIQLLIGMLIVAASWTATAKTIYADVKSTELNPSTETAIWQKEADSTPIYPAALAKRKLAGCSVFKVVIDANGNTDEIEHVTSAPSKKLAKHAKRLIKTWRWSAIDAQRRGREEKLMRIDFCMGGADLADAQMRCEAQAKLNCE</sequence>
<reference evidence="3 4" key="1">
    <citation type="submission" date="2015-06" db="EMBL/GenBank/DDBJ databases">
        <title>Genome sequence of Pseudoalteromonas peptidolytica.</title>
        <authorList>
            <person name="Xie B.-B."/>
            <person name="Rong J.-C."/>
            <person name="Qin Q.-L."/>
            <person name="Zhang Y.-Z."/>
        </authorList>
    </citation>
    <scope>NUCLEOTIDE SEQUENCE [LARGE SCALE GENOMIC DNA]</scope>
    <source>
        <strain evidence="3 4">F12-50-A1</strain>
    </source>
</reference>
<dbReference type="AlphaFoldDB" id="A0A8I0T4I3"/>
<name>A0A8I0T4I3_9GAMM</name>
<evidence type="ECO:0000256" key="1">
    <source>
        <dbReference type="SAM" id="SignalP"/>
    </source>
</evidence>
<dbReference type="SUPFAM" id="SSF74653">
    <property type="entry name" value="TolA/TonB C-terminal domain"/>
    <property type="match status" value="1"/>
</dbReference>
<proteinExistence type="predicted"/>
<dbReference type="InterPro" id="IPR037682">
    <property type="entry name" value="TonB_C"/>
</dbReference>
<dbReference type="RefSeq" id="WP_125253310.1">
    <property type="nucleotide sequence ID" value="NZ_AQHF01000020.1"/>
</dbReference>
<evidence type="ECO:0000259" key="2">
    <source>
        <dbReference type="PROSITE" id="PS52015"/>
    </source>
</evidence>
<feature type="signal peptide" evidence="1">
    <location>
        <begin position="1"/>
        <end position="20"/>
    </location>
</feature>
<feature type="domain" description="TonB C-terminal" evidence="2">
    <location>
        <begin position="36"/>
        <end position="131"/>
    </location>
</feature>
<accession>A0A8I0T4I3</accession>
<keyword evidence="1" id="KW-0732">Signal</keyword>
<feature type="chain" id="PRO_5034287556" description="TonB C-terminal domain-containing protein" evidence="1">
    <location>
        <begin position="21"/>
        <end position="145"/>
    </location>
</feature>
<dbReference type="EMBL" id="AQHF01000020">
    <property type="protein sequence ID" value="MBE0345229.1"/>
    <property type="molecule type" value="Genomic_DNA"/>
</dbReference>
<gene>
    <name evidence="3" type="ORF">PPEP_a0057</name>
</gene>
<keyword evidence="4" id="KW-1185">Reference proteome</keyword>
<organism evidence="3 4">
    <name type="scientific">Pseudoalteromonas peptidolytica F12-50-A1</name>
    <dbReference type="NCBI Taxonomy" id="1315280"/>
    <lineage>
        <taxon>Bacteria</taxon>
        <taxon>Pseudomonadati</taxon>
        <taxon>Pseudomonadota</taxon>
        <taxon>Gammaproteobacteria</taxon>
        <taxon>Alteromonadales</taxon>
        <taxon>Pseudoalteromonadaceae</taxon>
        <taxon>Pseudoalteromonas</taxon>
    </lineage>
</organism>
<dbReference type="Gene3D" id="3.30.1150.10">
    <property type="match status" value="1"/>
</dbReference>
<dbReference type="PROSITE" id="PS52015">
    <property type="entry name" value="TONB_CTD"/>
    <property type="match status" value="1"/>
</dbReference>
<dbReference type="Proteomes" id="UP000660708">
    <property type="component" value="Unassembled WGS sequence"/>
</dbReference>
<dbReference type="GO" id="GO:0055085">
    <property type="term" value="P:transmembrane transport"/>
    <property type="evidence" value="ECO:0007669"/>
    <property type="project" value="InterPro"/>
</dbReference>
<dbReference type="Pfam" id="PF03544">
    <property type="entry name" value="TonB_C"/>
    <property type="match status" value="1"/>
</dbReference>
<protein>
    <recommendedName>
        <fullName evidence="2">TonB C-terminal domain-containing protein</fullName>
    </recommendedName>
</protein>
<evidence type="ECO:0000313" key="3">
    <source>
        <dbReference type="EMBL" id="MBE0345229.1"/>
    </source>
</evidence>